<name>A0A9D4FZ17_DREPO</name>
<dbReference type="AlphaFoldDB" id="A0A9D4FZ17"/>
<feature type="region of interest" description="Disordered" evidence="1">
    <location>
        <begin position="1"/>
        <end position="27"/>
    </location>
</feature>
<sequence>MQGQQKQQGAINAATSTTEISFGQGSSQPETEYLLGIGDPIVINKSMHIRSVKMKLLLSDTTNIVTTPPTKKLETFRL</sequence>
<reference evidence="2" key="2">
    <citation type="submission" date="2020-11" db="EMBL/GenBank/DDBJ databases">
        <authorList>
            <person name="McCartney M.A."/>
            <person name="Auch B."/>
            <person name="Kono T."/>
            <person name="Mallez S."/>
            <person name="Becker A."/>
            <person name="Gohl D.M."/>
            <person name="Silverstein K.A.T."/>
            <person name="Koren S."/>
            <person name="Bechman K.B."/>
            <person name="Herman A."/>
            <person name="Abrahante J.E."/>
            <person name="Garbe J."/>
        </authorList>
    </citation>
    <scope>NUCLEOTIDE SEQUENCE</scope>
    <source>
        <strain evidence="2">Duluth1</strain>
        <tissue evidence="2">Whole animal</tissue>
    </source>
</reference>
<evidence type="ECO:0000313" key="2">
    <source>
        <dbReference type="EMBL" id="KAH3807102.1"/>
    </source>
</evidence>
<dbReference type="Proteomes" id="UP000828390">
    <property type="component" value="Unassembled WGS sequence"/>
</dbReference>
<reference evidence="2" key="1">
    <citation type="journal article" date="2019" name="bioRxiv">
        <title>The Genome of the Zebra Mussel, Dreissena polymorpha: A Resource for Invasive Species Research.</title>
        <authorList>
            <person name="McCartney M.A."/>
            <person name="Auch B."/>
            <person name="Kono T."/>
            <person name="Mallez S."/>
            <person name="Zhang Y."/>
            <person name="Obille A."/>
            <person name="Becker A."/>
            <person name="Abrahante J.E."/>
            <person name="Garbe J."/>
            <person name="Badalamenti J.P."/>
            <person name="Herman A."/>
            <person name="Mangelson H."/>
            <person name="Liachko I."/>
            <person name="Sullivan S."/>
            <person name="Sone E.D."/>
            <person name="Koren S."/>
            <person name="Silverstein K.A.T."/>
            <person name="Beckman K.B."/>
            <person name="Gohl D.M."/>
        </authorList>
    </citation>
    <scope>NUCLEOTIDE SEQUENCE</scope>
    <source>
        <strain evidence="2">Duluth1</strain>
        <tissue evidence="2">Whole animal</tissue>
    </source>
</reference>
<evidence type="ECO:0000256" key="1">
    <source>
        <dbReference type="SAM" id="MobiDB-lite"/>
    </source>
</evidence>
<organism evidence="2 3">
    <name type="scientific">Dreissena polymorpha</name>
    <name type="common">Zebra mussel</name>
    <name type="synonym">Mytilus polymorpha</name>
    <dbReference type="NCBI Taxonomy" id="45954"/>
    <lineage>
        <taxon>Eukaryota</taxon>
        <taxon>Metazoa</taxon>
        <taxon>Spiralia</taxon>
        <taxon>Lophotrochozoa</taxon>
        <taxon>Mollusca</taxon>
        <taxon>Bivalvia</taxon>
        <taxon>Autobranchia</taxon>
        <taxon>Heteroconchia</taxon>
        <taxon>Euheterodonta</taxon>
        <taxon>Imparidentia</taxon>
        <taxon>Neoheterodontei</taxon>
        <taxon>Myida</taxon>
        <taxon>Dreissenoidea</taxon>
        <taxon>Dreissenidae</taxon>
        <taxon>Dreissena</taxon>
    </lineage>
</organism>
<evidence type="ECO:0000313" key="3">
    <source>
        <dbReference type="Proteomes" id="UP000828390"/>
    </source>
</evidence>
<comment type="caution">
    <text evidence="2">The sequence shown here is derived from an EMBL/GenBank/DDBJ whole genome shotgun (WGS) entry which is preliminary data.</text>
</comment>
<accession>A0A9D4FZ17</accession>
<proteinExistence type="predicted"/>
<gene>
    <name evidence="2" type="ORF">DPMN_135435</name>
</gene>
<protein>
    <submittedName>
        <fullName evidence="2">Uncharacterized protein</fullName>
    </submittedName>
</protein>
<dbReference type="EMBL" id="JAIWYP010000006">
    <property type="protein sequence ID" value="KAH3807102.1"/>
    <property type="molecule type" value="Genomic_DNA"/>
</dbReference>
<keyword evidence="3" id="KW-1185">Reference proteome</keyword>